<dbReference type="PROSITE" id="PS50014">
    <property type="entry name" value="BROMODOMAIN_2"/>
    <property type="match status" value="1"/>
</dbReference>
<dbReference type="EMBL" id="MCGT01000026">
    <property type="protein sequence ID" value="ORX49484.1"/>
    <property type="molecule type" value="Genomic_DNA"/>
</dbReference>
<dbReference type="InterPro" id="IPR013083">
    <property type="entry name" value="Znf_RING/FYVE/PHD"/>
</dbReference>
<name>A0A1X2GAU7_9FUNG</name>
<feature type="region of interest" description="Disordered" evidence="10">
    <location>
        <begin position="1"/>
        <end position="53"/>
    </location>
</feature>
<evidence type="ECO:0000256" key="6">
    <source>
        <dbReference type="ARBA" id="ARBA00023117"/>
    </source>
</evidence>
<dbReference type="PANTHER" id="PTHR13793">
    <property type="entry name" value="PHD FINGER PROTEINS"/>
    <property type="match status" value="1"/>
</dbReference>
<dbReference type="InterPro" id="IPR019786">
    <property type="entry name" value="Zinc_finger_PHD-type_CS"/>
</dbReference>
<dbReference type="OrthoDB" id="20839at2759"/>
<feature type="compositionally biased region" description="Polar residues" evidence="10">
    <location>
        <begin position="102"/>
        <end position="111"/>
    </location>
</feature>
<feature type="compositionally biased region" description="Basic residues" evidence="10">
    <location>
        <begin position="1"/>
        <end position="20"/>
    </location>
</feature>
<dbReference type="InterPro" id="IPR001965">
    <property type="entry name" value="Znf_PHD"/>
</dbReference>
<reference evidence="14 15" key="1">
    <citation type="submission" date="2016-07" db="EMBL/GenBank/DDBJ databases">
        <title>Pervasive Adenine N6-methylation of Active Genes in Fungi.</title>
        <authorList>
            <consortium name="DOE Joint Genome Institute"/>
            <person name="Mondo S.J."/>
            <person name="Dannebaum R.O."/>
            <person name="Kuo R.C."/>
            <person name="Labutti K."/>
            <person name="Haridas S."/>
            <person name="Kuo A."/>
            <person name="Salamov A."/>
            <person name="Ahrendt S.R."/>
            <person name="Lipzen A."/>
            <person name="Sullivan W."/>
            <person name="Andreopoulos W.B."/>
            <person name="Clum A."/>
            <person name="Lindquist E."/>
            <person name="Daum C."/>
            <person name="Ramamoorthy G.K."/>
            <person name="Gryganskyi A."/>
            <person name="Culley D."/>
            <person name="Magnuson J.K."/>
            <person name="James T.Y."/>
            <person name="O'Malley M.A."/>
            <person name="Stajich J.E."/>
            <person name="Spatafora J.W."/>
            <person name="Visel A."/>
            <person name="Grigoriev I.V."/>
        </authorList>
    </citation>
    <scope>NUCLEOTIDE SEQUENCE [LARGE SCALE GENOMIC DNA]</scope>
    <source>
        <strain evidence="14 15">NRRL 3301</strain>
    </source>
</reference>
<feature type="compositionally biased region" description="Basic residues" evidence="10">
    <location>
        <begin position="553"/>
        <end position="572"/>
    </location>
</feature>
<dbReference type="Pfam" id="PF10513">
    <property type="entry name" value="EPL1"/>
    <property type="match status" value="1"/>
</dbReference>
<evidence type="ECO:0000259" key="13">
    <source>
        <dbReference type="PROSITE" id="PS51805"/>
    </source>
</evidence>
<evidence type="ECO:0000256" key="5">
    <source>
        <dbReference type="ARBA" id="ARBA00022833"/>
    </source>
</evidence>
<dbReference type="PANTHER" id="PTHR13793:SF107">
    <property type="entry name" value="BROMODOMAIN-CONTAINING PROTEIN HOMOLOG"/>
    <property type="match status" value="1"/>
</dbReference>
<evidence type="ECO:0000256" key="8">
    <source>
        <dbReference type="PROSITE-ProRule" id="PRU00035"/>
    </source>
</evidence>
<evidence type="ECO:0000256" key="10">
    <source>
        <dbReference type="SAM" id="MobiDB-lite"/>
    </source>
</evidence>
<comment type="subcellular location">
    <subcellularLocation>
        <location evidence="1">Nucleus</location>
    </subcellularLocation>
</comment>
<accession>A0A1X2GAU7</accession>
<feature type="domain" description="PHD-type" evidence="13">
    <location>
        <begin position="370"/>
        <end position="485"/>
    </location>
</feature>
<keyword evidence="7" id="KW-0539">Nucleus</keyword>
<dbReference type="InterPro" id="IPR036427">
    <property type="entry name" value="Bromodomain-like_sf"/>
</dbReference>
<organism evidence="14 15">
    <name type="scientific">Hesseltinella vesiculosa</name>
    <dbReference type="NCBI Taxonomy" id="101127"/>
    <lineage>
        <taxon>Eukaryota</taxon>
        <taxon>Fungi</taxon>
        <taxon>Fungi incertae sedis</taxon>
        <taxon>Mucoromycota</taxon>
        <taxon>Mucoromycotina</taxon>
        <taxon>Mucoromycetes</taxon>
        <taxon>Mucorales</taxon>
        <taxon>Cunninghamellaceae</taxon>
        <taxon>Hesseltinella</taxon>
    </lineage>
</organism>
<feature type="compositionally biased region" description="Polar residues" evidence="10">
    <location>
        <begin position="161"/>
        <end position="180"/>
    </location>
</feature>
<evidence type="ECO:0000256" key="1">
    <source>
        <dbReference type="ARBA" id="ARBA00004123"/>
    </source>
</evidence>
<feature type="domain" description="Bromo" evidence="11">
    <location>
        <begin position="748"/>
        <end position="786"/>
    </location>
</feature>
<dbReference type="SUPFAM" id="SSF57903">
    <property type="entry name" value="FYVE/PHD zinc finger"/>
    <property type="match status" value="1"/>
</dbReference>
<dbReference type="InterPro" id="IPR001487">
    <property type="entry name" value="Bromodomain"/>
</dbReference>
<keyword evidence="15" id="KW-1185">Reference proteome</keyword>
<dbReference type="FunFam" id="3.30.40.10:FF:000007">
    <property type="entry name" value="Bromodomain containing 1, isoform CRA_b"/>
    <property type="match status" value="1"/>
</dbReference>
<feature type="compositionally biased region" description="Low complexity" evidence="10">
    <location>
        <begin position="579"/>
        <end position="593"/>
    </location>
</feature>
<dbReference type="GO" id="GO:0006357">
    <property type="term" value="P:regulation of transcription by RNA polymerase II"/>
    <property type="evidence" value="ECO:0007669"/>
    <property type="project" value="TreeGrafter"/>
</dbReference>
<feature type="domain" description="PHD-type" evidence="12">
    <location>
        <begin position="316"/>
        <end position="366"/>
    </location>
</feature>
<dbReference type="InterPro" id="IPR050701">
    <property type="entry name" value="Histone_Mod_Regulator"/>
</dbReference>
<dbReference type="PROSITE" id="PS51805">
    <property type="entry name" value="EPHD"/>
    <property type="match status" value="1"/>
</dbReference>
<evidence type="ECO:0000259" key="11">
    <source>
        <dbReference type="PROSITE" id="PS50014"/>
    </source>
</evidence>
<dbReference type="SMART" id="SM00249">
    <property type="entry name" value="PHD"/>
    <property type="match status" value="2"/>
</dbReference>
<dbReference type="GO" id="GO:0005634">
    <property type="term" value="C:nucleus"/>
    <property type="evidence" value="ECO:0007669"/>
    <property type="project" value="UniProtKB-SubCell"/>
</dbReference>
<dbReference type="CDD" id="cd04369">
    <property type="entry name" value="Bromodomain"/>
    <property type="match status" value="1"/>
</dbReference>
<protein>
    <submittedName>
        <fullName evidence="14">Uncharacterized protein</fullName>
    </submittedName>
</protein>
<evidence type="ECO:0000256" key="4">
    <source>
        <dbReference type="ARBA" id="ARBA00022771"/>
    </source>
</evidence>
<dbReference type="Proteomes" id="UP000242146">
    <property type="component" value="Unassembled WGS sequence"/>
</dbReference>
<comment type="caution">
    <text evidence="14">The sequence shown here is derived from an EMBL/GenBank/DDBJ whole genome shotgun (WGS) entry which is preliminary data.</text>
</comment>
<dbReference type="Pfam" id="PF00439">
    <property type="entry name" value="Bromodomain"/>
    <property type="match status" value="1"/>
</dbReference>
<dbReference type="InterPro" id="IPR034732">
    <property type="entry name" value="EPHD"/>
</dbReference>
<keyword evidence="3" id="KW-0677">Repeat</keyword>
<evidence type="ECO:0000256" key="7">
    <source>
        <dbReference type="ARBA" id="ARBA00023242"/>
    </source>
</evidence>
<keyword evidence="6 8" id="KW-0103">Bromodomain</keyword>
<evidence type="ECO:0000259" key="12">
    <source>
        <dbReference type="PROSITE" id="PS50016"/>
    </source>
</evidence>
<dbReference type="Gene3D" id="3.30.40.10">
    <property type="entry name" value="Zinc/RING finger domain, C3HC4 (zinc finger)"/>
    <property type="match status" value="2"/>
</dbReference>
<dbReference type="GO" id="GO:0006325">
    <property type="term" value="P:chromatin organization"/>
    <property type="evidence" value="ECO:0007669"/>
    <property type="project" value="UniProtKB-ARBA"/>
</dbReference>
<proteinExistence type="predicted"/>
<dbReference type="CDD" id="cd15572">
    <property type="entry name" value="PHD_BRPF"/>
    <property type="match status" value="1"/>
</dbReference>
<dbReference type="Pfam" id="PF13831">
    <property type="entry name" value="PHD_2"/>
    <property type="match status" value="1"/>
</dbReference>
<feature type="compositionally biased region" description="Low complexity" evidence="10">
    <location>
        <begin position="128"/>
        <end position="142"/>
    </location>
</feature>
<dbReference type="InterPro" id="IPR011011">
    <property type="entry name" value="Znf_FYVE_PHD"/>
</dbReference>
<keyword evidence="2" id="KW-0479">Metal-binding</keyword>
<keyword evidence="5" id="KW-0862">Zinc</keyword>
<evidence type="ECO:0000313" key="15">
    <source>
        <dbReference type="Proteomes" id="UP000242146"/>
    </source>
</evidence>
<dbReference type="AlphaFoldDB" id="A0A1X2GAU7"/>
<dbReference type="InterPro" id="IPR019542">
    <property type="entry name" value="Enhancer_polycomb-like_N"/>
</dbReference>
<evidence type="ECO:0000256" key="9">
    <source>
        <dbReference type="PROSITE-ProRule" id="PRU00146"/>
    </source>
</evidence>
<dbReference type="PROSITE" id="PS01359">
    <property type="entry name" value="ZF_PHD_1"/>
    <property type="match status" value="1"/>
</dbReference>
<dbReference type="GO" id="GO:0008270">
    <property type="term" value="F:zinc ion binding"/>
    <property type="evidence" value="ECO:0007669"/>
    <property type="project" value="UniProtKB-KW"/>
</dbReference>
<evidence type="ECO:0000256" key="2">
    <source>
        <dbReference type="ARBA" id="ARBA00022723"/>
    </source>
</evidence>
<dbReference type="STRING" id="101127.A0A1X2GAU7"/>
<dbReference type="Gene3D" id="1.20.920.10">
    <property type="entry name" value="Bromodomain-like"/>
    <property type="match status" value="1"/>
</dbReference>
<feature type="region of interest" description="Disordered" evidence="10">
    <location>
        <begin position="91"/>
        <end position="223"/>
    </location>
</feature>
<dbReference type="FunFam" id="3.30.40.10:FF:000008">
    <property type="entry name" value="Bromodomain containing 1, isoform CRA_a"/>
    <property type="match status" value="1"/>
</dbReference>
<dbReference type="InterPro" id="IPR019787">
    <property type="entry name" value="Znf_PHD-finger"/>
</dbReference>
<feature type="compositionally biased region" description="Low complexity" evidence="10">
    <location>
        <begin position="211"/>
        <end position="223"/>
    </location>
</feature>
<feature type="region of interest" description="Disordered" evidence="10">
    <location>
        <begin position="540"/>
        <end position="595"/>
    </location>
</feature>
<dbReference type="PROSITE" id="PS50016">
    <property type="entry name" value="ZF_PHD_2"/>
    <property type="match status" value="1"/>
</dbReference>
<dbReference type="Pfam" id="PF13832">
    <property type="entry name" value="zf-HC5HC2H_2"/>
    <property type="match status" value="1"/>
</dbReference>
<dbReference type="SUPFAM" id="SSF47370">
    <property type="entry name" value="Bromodomain"/>
    <property type="match status" value="1"/>
</dbReference>
<evidence type="ECO:0000313" key="14">
    <source>
        <dbReference type="EMBL" id="ORX49484.1"/>
    </source>
</evidence>
<sequence length="827" mass="93895">MPFRPRGRGGRRGRPPKRNGHPPQETTPPIKPTEPNLTSTSAPSYKPREERSFKDFFPDLNVHDALIIQQETTEQPPLHMPMTVALAEQHPLNTDPVPSGAQAATTPTPDLSSLPAHPTVNADDDKVSVPSPSPSVQPDAPVLTTWPTSRPLHPKEGDSHQALSTRPQAHLTSAAGSVNLDTLPKPKFSKVIERPKQRRGSRRSSRHQDDQPAPADPADSPVDDTLQMAVYERPDNHYIRYIEPTEQDLYEMVEYDMDEQDEIWLHLLNVERKADNTGEVPSSLFENVMDKLEKEWFDLVKHLPKHTDDEPVLPEDSTCAICDDGECENSNAIVFCDGCNLAVHQDCYGVPYIPEGQWLCRKCMVSPDKPVSCVFCPNEGGAFKQTNTNKWGHLLCAIWIPEVGVSNSVYMEPIDNIEAVPKSRWRLTCYICRKKHGACIQCDNKHCFTAFHVTCARWARLCMRMKSLGTHYDSVVLKAYCDRHTPREYQDEVDVEKCVVAAQRLLDPKAARNRDRAAAGTLIPRRRHVDEYLQTSAFDDNPNDWVAGDQAAHRKPGRPPRGRPGRPPKRKLHDLQAASSQLPSSSLTPLSPSVKAARAHQHHYSAGAPIAPDVILSRLETTCFRQYSQLRKKPQLLATICRYWSLKRESRRGAPLLKRLHLEPWTASSTQLKQTEVERAHRASAIMTLRSDLERIRLLSEQVQKREKQKLDRIRRQKEYLELILYPLEYIVKPIINDLIDMDKKEYFMYPVTPDVAPDYHQVIDKPMCFTDVINKFHAHQYDTLEAIEVSNQKVDQTSLSTAYFKISFSVDGPGPDLEQQHDLQPK</sequence>
<gene>
    <name evidence="14" type="ORF">DM01DRAFT_1105908</name>
</gene>
<evidence type="ECO:0000256" key="3">
    <source>
        <dbReference type="ARBA" id="ARBA00022737"/>
    </source>
</evidence>
<keyword evidence="4 9" id="KW-0863">Zinc-finger</keyword>
<feature type="compositionally biased region" description="Basic residues" evidence="10">
    <location>
        <begin position="196"/>
        <end position="205"/>
    </location>
</feature>